<evidence type="ECO:0000313" key="4">
    <source>
        <dbReference type="EMBL" id="KAJ8033508.1"/>
    </source>
</evidence>
<dbReference type="AlphaFoldDB" id="A0A9Q1H5F9"/>
<evidence type="ECO:0000313" key="5">
    <source>
        <dbReference type="Proteomes" id="UP001152320"/>
    </source>
</evidence>
<dbReference type="PRINTS" id="PR00081">
    <property type="entry name" value="GDHRDH"/>
</dbReference>
<dbReference type="GO" id="GO:0005829">
    <property type="term" value="C:cytosol"/>
    <property type="evidence" value="ECO:0007669"/>
    <property type="project" value="TreeGrafter"/>
</dbReference>
<dbReference type="Gene3D" id="3.40.50.720">
    <property type="entry name" value="NAD(P)-binding Rossmann-like Domain"/>
    <property type="match status" value="1"/>
</dbReference>
<dbReference type="OrthoDB" id="47007at2759"/>
<dbReference type="InterPro" id="IPR002347">
    <property type="entry name" value="SDR_fam"/>
</dbReference>
<keyword evidence="2" id="KW-0560">Oxidoreductase</keyword>
<protein>
    <submittedName>
        <fullName evidence="4">Retinol dehydrogenase 8</fullName>
    </submittedName>
</protein>
<keyword evidence="5" id="KW-1185">Reference proteome</keyword>
<dbReference type="SUPFAM" id="SSF51735">
    <property type="entry name" value="NAD(P)-binding Rossmann-fold domains"/>
    <property type="match status" value="1"/>
</dbReference>
<comment type="caution">
    <text evidence="4">The sequence shown here is derived from an EMBL/GenBank/DDBJ whole genome shotgun (WGS) entry which is preliminary data.</text>
</comment>
<proteinExistence type="inferred from homology"/>
<dbReference type="PANTHER" id="PTHR43391:SF86">
    <property type="entry name" value="SHORT-CHAIN DEHYDROGENASE_REDUCTASE FAMILY PROTEIN"/>
    <property type="match status" value="1"/>
</dbReference>
<reference evidence="4" key="1">
    <citation type="submission" date="2021-10" db="EMBL/GenBank/DDBJ databases">
        <title>Tropical sea cucumber genome reveals ecological adaptation and Cuvierian tubules defense mechanism.</title>
        <authorList>
            <person name="Chen T."/>
        </authorList>
    </citation>
    <scope>NUCLEOTIDE SEQUENCE</scope>
    <source>
        <strain evidence="4">Nanhai2018</strain>
        <tissue evidence="4">Muscle</tissue>
    </source>
</reference>
<accession>A0A9Q1H5F9</accession>
<dbReference type="EMBL" id="JAIZAY010000011">
    <property type="protein sequence ID" value="KAJ8033508.1"/>
    <property type="molecule type" value="Genomic_DNA"/>
</dbReference>
<evidence type="ECO:0000256" key="3">
    <source>
        <dbReference type="RuleBase" id="RU000363"/>
    </source>
</evidence>
<dbReference type="Proteomes" id="UP001152320">
    <property type="component" value="Chromosome 11"/>
</dbReference>
<dbReference type="PANTHER" id="PTHR43391">
    <property type="entry name" value="RETINOL DEHYDROGENASE-RELATED"/>
    <property type="match status" value="1"/>
</dbReference>
<dbReference type="PROSITE" id="PS00061">
    <property type="entry name" value="ADH_SHORT"/>
    <property type="match status" value="1"/>
</dbReference>
<dbReference type="PRINTS" id="PR00080">
    <property type="entry name" value="SDRFAMILY"/>
</dbReference>
<gene>
    <name evidence="4" type="ORF">HOLleu_23768</name>
</gene>
<dbReference type="InterPro" id="IPR036291">
    <property type="entry name" value="NAD(P)-bd_dom_sf"/>
</dbReference>
<sequence length="289" mass="32691">MSDICREDELQKKRFKEGIFIWFRRLSSICSLVLATMRNLQKKDALEKAAGSTLNHSLVIKELDISKEESIQKFIKETIEKEGRIDVLINNAAVGQTGKFEDVSLEQMQTLFQTNFFGTVRITQEVIRKMREHKSGKVIFVSSLLGVEPVMFCDFYTATKFAIEGLVGCLAPLMRTFNISITSVQPGPVKTEFQKNITENKQGFFSTKNEVCDIETKALMEKYFGKFMASIEQEWQTGKDVAEVIKKCVQDAKSDVRVATSEFVKARGRTILVDYSGNTIADTMEAALK</sequence>
<organism evidence="4 5">
    <name type="scientific">Holothuria leucospilota</name>
    <name type="common">Black long sea cucumber</name>
    <name type="synonym">Mertensiothuria leucospilota</name>
    <dbReference type="NCBI Taxonomy" id="206669"/>
    <lineage>
        <taxon>Eukaryota</taxon>
        <taxon>Metazoa</taxon>
        <taxon>Echinodermata</taxon>
        <taxon>Eleutherozoa</taxon>
        <taxon>Echinozoa</taxon>
        <taxon>Holothuroidea</taxon>
        <taxon>Aspidochirotacea</taxon>
        <taxon>Aspidochirotida</taxon>
        <taxon>Holothuriidae</taxon>
        <taxon>Holothuria</taxon>
    </lineage>
</organism>
<dbReference type="GO" id="GO:0016491">
    <property type="term" value="F:oxidoreductase activity"/>
    <property type="evidence" value="ECO:0007669"/>
    <property type="project" value="UniProtKB-KW"/>
</dbReference>
<evidence type="ECO:0000256" key="1">
    <source>
        <dbReference type="ARBA" id="ARBA00006484"/>
    </source>
</evidence>
<dbReference type="Pfam" id="PF00106">
    <property type="entry name" value="adh_short"/>
    <property type="match status" value="1"/>
</dbReference>
<comment type="similarity">
    <text evidence="1 3">Belongs to the short-chain dehydrogenases/reductases (SDR) family.</text>
</comment>
<dbReference type="InterPro" id="IPR020904">
    <property type="entry name" value="Sc_DH/Rdtase_CS"/>
</dbReference>
<name>A0A9Q1H5F9_HOLLE</name>
<evidence type="ECO:0000256" key="2">
    <source>
        <dbReference type="ARBA" id="ARBA00023002"/>
    </source>
</evidence>